<dbReference type="Proteomes" id="UP000245956">
    <property type="component" value="Unassembled WGS sequence"/>
</dbReference>
<evidence type="ECO:0000313" key="2">
    <source>
        <dbReference type="EMBL" id="PWI64371.1"/>
    </source>
</evidence>
<sequence>MPWSYAPKVDFDQSEFQWAYWNVGCQEQDLFGELCERFNKMPTPTFISDPEAFHRDVAEIALQADDKEDFFARMEKRKEKRLNELLNLRKELWPLFHRSSSVNTEQLLHFTRFYNFASLDTILALCASLLPRNQQGKDPSLDDGLYIEEPRHCPGSNLELEGIQASRTNDSEFTDGKRHSMPTPPYHSPSARISTVRSERSPVRARTQPTRASDKRKRTSASQEQRNKRRRTETNEPDGPRAIASPIGGGRGINPPSDVVEPADGSFSDHGVTEELGIVSTGRCHSTGSAEYVGAGNLNSNPLAKRRPHAPRRSSRIAAMAGRTPRG</sequence>
<reference evidence="2 3" key="1">
    <citation type="journal article" date="2016" name="Front. Microbiol.">
        <title>Genome and transcriptome sequences reveal the specific parasitism of the nematophagous Purpureocillium lilacinum 36-1.</title>
        <authorList>
            <person name="Xie J."/>
            <person name="Li S."/>
            <person name="Mo C."/>
            <person name="Xiao X."/>
            <person name="Peng D."/>
            <person name="Wang G."/>
            <person name="Xiao Y."/>
        </authorList>
    </citation>
    <scope>NUCLEOTIDE SEQUENCE [LARGE SCALE GENOMIC DNA]</scope>
    <source>
        <strain evidence="2 3">36-1</strain>
    </source>
</reference>
<feature type="compositionally biased region" description="Basic residues" evidence="1">
    <location>
        <begin position="304"/>
        <end position="315"/>
    </location>
</feature>
<feature type="region of interest" description="Disordered" evidence="1">
    <location>
        <begin position="293"/>
        <end position="327"/>
    </location>
</feature>
<comment type="caution">
    <text evidence="2">The sequence shown here is derived from an EMBL/GenBank/DDBJ whole genome shotgun (WGS) entry which is preliminary data.</text>
</comment>
<organism evidence="2 3">
    <name type="scientific">Purpureocillium lilacinum</name>
    <name type="common">Paecilomyces lilacinus</name>
    <dbReference type="NCBI Taxonomy" id="33203"/>
    <lineage>
        <taxon>Eukaryota</taxon>
        <taxon>Fungi</taxon>
        <taxon>Dikarya</taxon>
        <taxon>Ascomycota</taxon>
        <taxon>Pezizomycotina</taxon>
        <taxon>Sordariomycetes</taxon>
        <taxon>Hypocreomycetidae</taxon>
        <taxon>Hypocreales</taxon>
        <taxon>Ophiocordycipitaceae</taxon>
        <taxon>Purpureocillium</taxon>
    </lineage>
</organism>
<name>A0A2U3DQ41_PURLI</name>
<evidence type="ECO:0000256" key="1">
    <source>
        <dbReference type="SAM" id="MobiDB-lite"/>
    </source>
</evidence>
<accession>A0A2U3DQ41</accession>
<dbReference type="EMBL" id="LCWV01000068">
    <property type="protein sequence ID" value="PWI64371.1"/>
    <property type="molecule type" value="Genomic_DNA"/>
</dbReference>
<dbReference type="AlphaFoldDB" id="A0A2U3DQ41"/>
<feature type="region of interest" description="Disordered" evidence="1">
    <location>
        <begin position="140"/>
        <end position="265"/>
    </location>
</feature>
<gene>
    <name evidence="2" type="ORF">PCL_10540</name>
</gene>
<evidence type="ECO:0000313" key="3">
    <source>
        <dbReference type="Proteomes" id="UP000245956"/>
    </source>
</evidence>
<protein>
    <submittedName>
        <fullName evidence="2">Uncharacterized protein</fullName>
    </submittedName>
</protein>
<proteinExistence type="predicted"/>